<comment type="caution">
    <text evidence="5">Lacks conserved residue(s) required for the propagation of feature annotation.</text>
</comment>
<keyword evidence="5" id="KW-0496">Mitochondrion</keyword>
<dbReference type="AlphaFoldDB" id="A0A9W4TUL6"/>
<evidence type="ECO:0000313" key="7">
    <source>
        <dbReference type="Proteomes" id="UP001152885"/>
    </source>
</evidence>
<proteinExistence type="inferred from homology"/>
<comment type="subcellular location">
    <subcellularLocation>
        <location evidence="1">Membrane</location>
    </subcellularLocation>
    <subcellularLocation>
        <location evidence="5">Mitochondrion inner membrane</location>
        <topology evidence="5">Multi-pass membrane protein</topology>
    </subcellularLocation>
</comment>
<evidence type="ECO:0000256" key="2">
    <source>
        <dbReference type="ARBA" id="ARBA00022692"/>
    </source>
</evidence>
<evidence type="ECO:0000256" key="4">
    <source>
        <dbReference type="ARBA" id="ARBA00023136"/>
    </source>
</evidence>
<gene>
    <name evidence="6" type="ORF">CANVERA_P1936</name>
</gene>
<organism evidence="6 7">
    <name type="scientific">Candida verbasci</name>
    <dbReference type="NCBI Taxonomy" id="1227364"/>
    <lineage>
        <taxon>Eukaryota</taxon>
        <taxon>Fungi</taxon>
        <taxon>Dikarya</taxon>
        <taxon>Ascomycota</taxon>
        <taxon>Saccharomycotina</taxon>
        <taxon>Pichiomycetes</taxon>
        <taxon>Debaryomycetaceae</taxon>
        <taxon>Candida/Lodderomyces clade</taxon>
        <taxon>Candida</taxon>
    </lineage>
</organism>
<comment type="similarity">
    <text evidence="5">Belongs to the SURF1 family.</text>
</comment>
<keyword evidence="5" id="KW-0999">Mitochondrion inner membrane</keyword>
<keyword evidence="7" id="KW-1185">Reference proteome</keyword>
<dbReference type="EMBL" id="CANTUO010000001">
    <property type="protein sequence ID" value="CAI5757422.1"/>
    <property type="molecule type" value="Genomic_DNA"/>
</dbReference>
<dbReference type="InterPro" id="IPR045214">
    <property type="entry name" value="Surf1/Surf4"/>
</dbReference>
<reference evidence="6" key="1">
    <citation type="submission" date="2022-12" db="EMBL/GenBank/DDBJ databases">
        <authorList>
            <person name="Brejova B."/>
        </authorList>
    </citation>
    <scope>NUCLEOTIDE SEQUENCE</scope>
</reference>
<comment type="caution">
    <text evidence="6">The sequence shown here is derived from an EMBL/GenBank/DDBJ whole genome shotgun (WGS) entry which is preliminary data.</text>
</comment>
<evidence type="ECO:0000256" key="5">
    <source>
        <dbReference type="RuleBase" id="RU363076"/>
    </source>
</evidence>
<dbReference type="GO" id="GO:0005743">
    <property type="term" value="C:mitochondrial inner membrane"/>
    <property type="evidence" value="ECO:0007669"/>
    <property type="project" value="UniProtKB-SubCell"/>
</dbReference>
<evidence type="ECO:0000256" key="1">
    <source>
        <dbReference type="ARBA" id="ARBA00004370"/>
    </source>
</evidence>
<dbReference type="GO" id="GO:0033617">
    <property type="term" value="P:mitochondrial respiratory chain complex IV assembly"/>
    <property type="evidence" value="ECO:0007669"/>
    <property type="project" value="TreeGrafter"/>
</dbReference>
<dbReference type="PROSITE" id="PS50895">
    <property type="entry name" value="SURF1"/>
    <property type="match status" value="1"/>
</dbReference>
<evidence type="ECO:0000256" key="3">
    <source>
        <dbReference type="ARBA" id="ARBA00022989"/>
    </source>
</evidence>
<dbReference type="PANTHER" id="PTHR23427">
    <property type="entry name" value="SURFEIT LOCUS PROTEIN"/>
    <property type="match status" value="1"/>
</dbReference>
<keyword evidence="3 5" id="KW-1133">Transmembrane helix</keyword>
<dbReference type="Proteomes" id="UP001152885">
    <property type="component" value="Unassembled WGS sequence"/>
</dbReference>
<name>A0A9W4TUL6_9ASCO</name>
<dbReference type="CDD" id="cd06662">
    <property type="entry name" value="SURF1"/>
    <property type="match status" value="1"/>
</dbReference>
<evidence type="ECO:0000313" key="6">
    <source>
        <dbReference type="EMBL" id="CAI5757422.1"/>
    </source>
</evidence>
<comment type="function">
    <text evidence="5">Probably involved in the biogenesis of the COX complex.</text>
</comment>
<protein>
    <recommendedName>
        <fullName evidence="5">SURF1-like protein</fullName>
    </recommendedName>
</protein>
<keyword evidence="2 5" id="KW-0812">Transmembrane</keyword>
<accession>A0A9W4TUL6</accession>
<feature type="transmembrane region" description="Helical" evidence="5">
    <location>
        <begin position="313"/>
        <end position="335"/>
    </location>
</feature>
<dbReference type="OrthoDB" id="10040024at2759"/>
<dbReference type="PANTHER" id="PTHR23427:SF2">
    <property type="entry name" value="SURFEIT LOCUS PROTEIN 1"/>
    <property type="match status" value="1"/>
</dbReference>
<keyword evidence="4 5" id="KW-0472">Membrane</keyword>
<dbReference type="InterPro" id="IPR002994">
    <property type="entry name" value="Surf1/Shy1"/>
</dbReference>
<sequence>MFASILGASRHIYKKNLLQCNRFYKTITMDWKPMKAVPGALRTLDAQAKVPTIRKVILGLMYGMPIISFFLGCWQVRRLQWKTNLISKCENNLAAPIIPELPKNLDPNVIPEFEYRRFKVKGHFNYDQEIFLGPRLKDGVVGYLVVTPFIRSNGGKPILIERGWIHKDKVIPETRSKGYLSHLALPKGEIDIEALFRIMPKKSYLQIDHEDGSRLFNIPDVEAMAKQSNSLPIYCQMIYDLHDHKEYRKEEKKNENGSILSKLFFKKQSSEGGVNLSDLGDSDSTLQYQEFEFVNEGVPLAAKPYIKFTNNHLQYLITWFGVSICSTIALVYSSWKSRQFSSVDKIIASRRKEMKKIH</sequence>
<dbReference type="Pfam" id="PF02104">
    <property type="entry name" value="SURF1"/>
    <property type="match status" value="1"/>
</dbReference>